<name>A0A8J3CU75_9BACT</name>
<keyword evidence="3" id="KW-1185">Reference proteome</keyword>
<protein>
    <recommendedName>
        <fullName evidence="4">DUF4625 domain-containing protein</fullName>
    </recommendedName>
</protein>
<sequence length="316" mass="34573">MRKYLGLLAMGGVLAFSACTDDDNPAIADREAPVIAFAEGRDGFRPANNEVRLATTDHMHIRFSVTDESGIGQVLVDIHNSFDGHTHARMSNSFEPLNVKDIYSADAANFAFRFPQGAKRLNVDNTATDIYWEGPTSRVQGNVLAGPYDIIISAVDIHGNQTSFADGSNYLATFFIERAYAPQVAVSNLKNGEIDAEAGELLDVRGSIAKGTHSLSSDIRFVWIRLAEEHEHNHNHSAMARVADEVFAERIWGSSAWRQGMSGATLPNTTDLRFEDLLTGSNAITVPAGEDHLDLIVWVEDVAGNVTQKTYTVHID</sequence>
<dbReference type="EMBL" id="BMYF01000001">
    <property type="protein sequence ID" value="GHB24508.1"/>
    <property type="molecule type" value="Genomic_DNA"/>
</dbReference>
<comment type="caution">
    <text evidence="2">The sequence shown here is derived from an EMBL/GenBank/DDBJ whole genome shotgun (WGS) entry which is preliminary data.</text>
</comment>
<organism evidence="2 3">
    <name type="scientific">Mongoliitalea lutea</name>
    <dbReference type="NCBI Taxonomy" id="849756"/>
    <lineage>
        <taxon>Bacteria</taxon>
        <taxon>Pseudomonadati</taxon>
        <taxon>Bacteroidota</taxon>
        <taxon>Cytophagia</taxon>
        <taxon>Cytophagales</taxon>
        <taxon>Cyclobacteriaceae</taxon>
        <taxon>Mongoliitalea</taxon>
    </lineage>
</organism>
<dbReference type="AlphaFoldDB" id="A0A8J3CU75"/>
<dbReference type="Pfam" id="PF15418">
    <property type="entry name" value="DUF4625"/>
    <property type="match status" value="1"/>
</dbReference>
<gene>
    <name evidence="2" type="ORF">GCM10008106_01550</name>
</gene>
<dbReference type="InterPro" id="IPR027829">
    <property type="entry name" value="DUF4625"/>
</dbReference>
<dbReference type="Proteomes" id="UP000642809">
    <property type="component" value="Unassembled WGS sequence"/>
</dbReference>
<proteinExistence type="predicted"/>
<keyword evidence="1" id="KW-0732">Signal</keyword>
<dbReference type="PROSITE" id="PS51257">
    <property type="entry name" value="PROKAR_LIPOPROTEIN"/>
    <property type="match status" value="1"/>
</dbReference>
<accession>A0A8J3CU75</accession>
<evidence type="ECO:0008006" key="4">
    <source>
        <dbReference type="Google" id="ProtNLM"/>
    </source>
</evidence>
<reference evidence="2" key="2">
    <citation type="submission" date="2020-09" db="EMBL/GenBank/DDBJ databases">
        <authorList>
            <person name="Sun Q."/>
            <person name="Kim S."/>
        </authorList>
    </citation>
    <scope>NUCLEOTIDE SEQUENCE</scope>
    <source>
        <strain evidence="2">KCTC 23224</strain>
    </source>
</reference>
<evidence type="ECO:0000256" key="1">
    <source>
        <dbReference type="SAM" id="SignalP"/>
    </source>
</evidence>
<feature type="signal peptide" evidence="1">
    <location>
        <begin position="1"/>
        <end position="20"/>
    </location>
</feature>
<evidence type="ECO:0000313" key="3">
    <source>
        <dbReference type="Proteomes" id="UP000642809"/>
    </source>
</evidence>
<reference evidence="2" key="1">
    <citation type="journal article" date="2014" name="Int. J. Syst. Evol. Microbiol.">
        <title>Complete genome sequence of Corynebacterium casei LMG S-19264T (=DSM 44701T), isolated from a smear-ripened cheese.</title>
        <authorList>
            <consortium name="US DOE Joint Genome Institute (JGI-PGF)"/>
            <person name="Walter F."/>
            <person name="Albersmeier A."/>
            <person name="Kalinowski J."/>
            <person name="Ruckert C."/>
        </authorList>
    </citation>
    <scope>NUCLEOTIDE SEQUENCE</scope>
    <source>
        <strain evidence="2">KCTC 23224</strain>
    </source>
</reference>
<evidence type="ECO:0000313" key="2">
    <source>
        <dbReference type="EMBL" id="GHB24508.1"/>
    </source>
</evidence>
<feature type="chain" id="PRO_5035320495" description="DUF4625 domain-containing protein" evidence="1">
    <location>
        <begin position="21"/>
        <end position="316"/>
    </location>
</feature>
<dbReference type="RefSeq" id="WP_189578434.1">
    <property type="nucleotide sequence ID" value="NZ_BMYF01000001.1"/>
</dbReference>